<protein>
    <submittedName>
        <fullName evidence="2">Uncharacterized protein</fullName>
    </submittedName>
</protein>
<accession>A0A6C0IHJ4</accession>
<organism evidence="2">
    <name type="scientific">viral metagenome</name>
    <dbReference type="NCBI Taxonomy" id="1070528"/>
    <lineage>
        <taxon>unclassified sequences</taxon>
        <taxon>metagenomes</taxon>
        <taxon>organismal metagenomes</taxon>
    </lineage>
</organism>
<sequence length="289" mass="31492">MSLVTLKRKSVIQYGSKRSAKPPGGYWLPQGPFGNGKTMLEQAIQNPGSVGFSLNGSHRNVGGVGKESKFSKNGTPFRGTQPMGSGGSYGKYATPEPVFNTNKVIVEGTQYQYIKPTVLTNYGMLNKKYRCIHNGQYPNHWVQPVNTGNLTDSSSQGQYIHDKAVANMCVSDINNPEKYEGYKRCHQGTAGSLLTALCEKSIAKSTYDNVASNGKYSKQIRQPNPSSVHTLQIQRKCAYPTATQKPFPFAVQTGSGILTGGTRVTNVGNSCGTSQNIYLTPPAWYTRSR</sequence>
<dbReference type="EMBL" id="MN740172">
    <property type="protein sequence ID" value="QHT91936.1"/>
    <property type="molecule type" value="Genomic_DNA"/>
</dbReference>
<reference evidence="2" key="1">
    <citation type="journal article" date="2020" name="Nature">
        <title>Giant virus diversity and host interactions through global metagenomics.</title>
        <authorList>
            <person name="Schulz F."/>
            <person name="Roux S."/>
            <person name="Paez-Espino D."/>
            <person name="Jungbluth S."/>
            <person name="Walsh D.A."/>
            <person name="Denef V.J."/>
            <person name="McMahon K.D."/>
            <person name="Konstantinidis K.T."/>
            <person name="Eloe-Fadrosh E.A."/>
            <person name="Kyrpides N.C."/>
            <person name="Woyke T."/>
        </authorList>
    </citation>
    <scope>NUCLEOTIDE SEQUENCE</scope>
    <source>
        <strain evidence="2">GVMAG-M-3300023184-86</strain>
    </source>
</reference>
<name>A0A6C0IHJ4_9ZZZZ</name>
<dbReference type="AlphaFoldDB" id="A0A6C0IHJ4"/>
<feature type="region of interest" description="Disordered" evidence="1">
    <location>
        <begin position="65"/>
        <end position="86"/>
    </location>
</feature>
<evidence type="ECO:0000313" key="2">
    <source>
        <dbReference type="EMBL" id="QHT91936.1"/>
    </source>
</evidence>
<evidence type="ECO:0000256" key="1">
    <source>
        <dbReference type="SAM" id="MobiDB-lite"/>
    </source>
</evidence>
<proteinExistence type="predicted"/>